<gene>
    <name evidence="1" type="ORF">RIF29_40057</name>
</gene>
<dbReference type="AlphaFoldDB" id="A0AAN9HRA9"/>
<dbReference type="GO" id="GO:0019210">
    <property type="term" value="F:kinase inhibitor activity"/>
    <property type="evidence" value="ECO:0007669"/>
    <property type="project" value="InterPro"/>
</dbReference>
<dbReference type="PANTHER" id="PTHR33312:SF21">
    <property type="entry name" value="MEMBRANE-ASSOCIATED KINASE REGULATOR 3-RELATED"/>
    <property type="match status" value="1"/>
</dbReference>
<dbReference type="InterPro" id="IPR039620">
    <property type="entry name" value="BKI1/MAKR1/3/4"/>
</dbReference>
<evidence type="ECO:0000313" key="1">
    <source>
        <dbReference type="EMBL" id="KAK7245222.1"/>
    </source>
</evidence>
<organism evidence="1 2">
    <name type="scientific">Crotalaria pallida</name>
    <name type="common">Smooth rattlebox</name>
    <name type="synonym">Crotalaria striata</name>
    <dbReference type="NCBI Taxonomy" id="3830"/>
    <lineage>
        <taxon>Eukaryota</taxon>
        <taxon>Viridiplantae</taxon>
        <taxon>Streptophyta</taxon>
        <taxon>Embryophyta</taxon>
        <taxon>Tracheophyta</taxon>
        <taxon>Spermatophyta</taxon>
        <taxon>Magnoliopsida</taxon>
        <taxon>eudicotyledons</taxon>
        <taxon>Gunneridae</taxon>
        <taxon>Pentapetalae</taxon>
        <taxon>rosids</taxon>
        <taxon>fabids</taxon>
        <taxon>Fabales</taxon>
        <taxon>Fabaceae</taxon>
        <taxon>Papilionoideae</taxon>
        <taxon>50 kb inversion clade</taxon>
        <taxon>genistoids sensu lato</taxon>
        <taxon>core genistoids</taxon>
        <taxon>Crotalarieae</taxon>
        <taxon>Crotalaria</taxon>
    </lineage>
</organism>
<dbReference type="EMBL" id="JAYWIO010000008">
    <property type="protein sequence ID" value="KAK7245222.1"/>
    <property type="molecule type" value="Genomic_DNA"/>
</dbReference>
<name>A0AAN9HRA9_CROPI</name>
<dbReference type="Proteomes" id="UP001372338">
    <property type="component" value="Unassembled WGS sequence"/>
</dbReference>
<sequence>MATERVPLFDVDKEDCFSIKLMPLSGSSSDSIGPHSLPPNEESQFRKGESYITFNFDELGNRAPFDQSLRQQVVQKHITESNATFNSVRSYSTLGRSIPFTTDLGLPSANVVNPSGSRRFSSYESNQSEFLFEQFNERFGFEVDVPKKTWSQKLEDTKQFWMSQKLKASRDYLKSFFTKSKSKDLQINELKKSCSVRRSINTNMNEDGSKNHARRSFLSIFQRSSSSKSSSLCTLSSGFSSNVEVENSIEEAIAYCKQSFKK</sequence>
<accession>A0AAN9HRA9</accession>
<proteinExistence type="predicted"/>
<evidence type="ECO:0000313" key="2">
    <source>
        <dbReference type="Proteomes" id="UP001372338"/>
    </source>
</evidence>
<reference evidence="1 2" key="1">
    <citation type="submission" date="2024-01" db="EMBL/GenBank/DDBJ databases">
        <title>The genomes of 5 underutilized Papilionoideae crops provide insights into root nodulation and disease resistanc.</title>
        <authorList>
            <person name="Yuan L."/>
        </authorList>
    </citation>
    <scope>NUCLEOTIDE SEQUENCE [LARGE SCALE GENOMIC DNA]</scope>
    <source>
        <strain evidence="1">ZHUSHIDOU_FW_LH</strain>
        <tissue evidence="1">Leaf</tissue>
    </source>
</reference>
<dbReference type="PANTHER" id="PTHR33312">
    <property type="entry name" value="MEMBRANE-ASSOCIATED KINASE REGULATOR 4-RELATED"/>
    <property type="match status" value="1"/>
</dbReference>
<keyword evidence="2" id="KW-1185">Reference proteome</keyword>
<comment type="caution">
    <text evidence="1">The sequence shown here is derived from an EMBL/GenBank/DDBJ whole genome shotgun (WGS) entry which is preliminary data.</text>
</comment>
<dbReference type="GO" id="GO:0005886">
    <property type="term" value="C:plasma membrane"/>
    <property type="evidence" value="ECO:0007669"/>
    <property type="project" value="InterPro"/>
</dbReference>
<protein>
    <submittedName>
        <fullName evidence="1">Uncharacterized protein</fullName>
    </submittedName>
</protein>